<feature type="domain" description="Semialdehyde dehydrogenase NAD-binding" evidence="5">
    <location>
        <begin position="1"/>
        <end position="78"/>
    </location>
</feature>
<evidence type="ECO:0000256" key="2">
    <source>
        <dbReference type="ARBA" id="ARBA00022605"/>
    </source>
</evidence>
<evidence type="ECO:0000256" key="4">
    <source>
        <dbReference type="ARBA" id="ARBA00023002"/>
    </source>
</evidence>
<dbReference type="InterPro" id="IPR050085">
    <property type="entry name" value="AGPR"/>
</dbReference>
<dbReference type="InterPro" id="IPR058924">
    <property type="entry name" value="AGPR_dimerisation_dom"/>
</dbReference>
<proteinExistence type="predicted"/>
<evidence type="ECO:0000256" key="1">
    <source>
        <dbReference type="ARBA" id="ARBA00004862"/>
    </source>
</evidence>
<dbReference type="CDD" id="cd23939">
    <property type="entry name" value="AGPR_1_C_LysY"/>
    <property type="match status" value="1"/>
</dbReference>
<protein>
    <submittedName>
        <fullName evidence="6">[LysW]-L-2-aminoadipate 6-phosphate reductase</fullName>
    </submittedName>
</protein>
<dbReference type="Proteomes" id="UP001642464">
    <property type="component" value="Unassembled WGS sequence"/>
</dbReference>
<feature type="non-terminal residue" evidence="6">
    <location>
        <position position="1"/>
    </location>
</feature>
<dbReference type="PANTHER" id="PTHR32338:SF11">
    <property type="entry name" value="[LYSW]-L-2-AMINOADIPATE_[LYSW]-L-GLUTAMATE PHOSPHATE REDUCTASE-RELATED"/>
    <property type="match status" value="1"/>
</dbReference>
<evidence type="ECO:0000256" key="3">
    <source>
        <dbReference type="ARBA" id="ARBA00022857"/>
    </source>
</evidence>
<dbReference type="Pfam" id="PF22698">
    <property type="entry name" value="Semialdhyde_dhC_1"/>
    <property type="match status" value="1"/>
</dbReference>
<name>A0ABP0N5M8_9DINO</name>
<comment type="pathway">
    <text evidence="1">Amino-acid biosynthesis; L-arginine biosynthesis; N(2)-acetyl-L-ornithine from L-glutamate: step 3/4.</text>
</comment>
<evidence type="ECO:0000259" key="5">
    <source>
        <dbReference type="SMART" id="SM00859"/>
    </source>
</evidence>
<evidence type="ECO:0000313" key="7">
    <source>
        <dbReference type="Proteomes" id="UP001642464"/>
    </source>
</evidence>
<dbReference type="Pfam" id="PF01118">
    <property type="entry name" value="Semialdhyde_dh"/>
    <property type="match status" value="1"/>
</dbReference>
<gene>
    <name evidence="6" type="ORF">SCF082_LOCUS31067</name>
</gene>
<dbReference type="InterPro" id="IPR000706">
    <property type="entry name" value="AGPR_type-1"/>
</dbReference>
<dbReference type="SUPFAM" id="SSF51735">
    <property type="entry name" value="NAD(P)-binding Rossmann-fold domains"/>
    <property type="match status" value="1"/>
</dbReference>
<dbReference type="InterPro" id="IPR000534">
    <property type="entry name" value="Semialdehyde_DH_NAD-bd"/>
</dbReference>
<dbReference type="Gene3D" id="3.30.360.10">
    <property type="entry name" value="Dihydrodipicolinate Reductase, domain 2"/>
    <property type="match status" value="1"/>
</dbReference>
<keyword evidence="4" id="KW-0560">Oxidoreductase</keyword>
<dbReference type="InterPro" id="IPR036291">
    <property type="entry name" value="NAD(P)-bd_dom_sf"/>
</dbReference>
<dbReference type="PANTHER" id="PTHR32338">
    <property type="entry name" value="N-ACETYL-GAMMA-GLUTAMYL-PHOSPHATE REDUCTASE, CHLOROPLASTIC-RELATED-RELATED"/>
    <property type="match status" value="1"/>
</dbReference>
<comment type="caution">
    <text evidence="6">The sequence shown here is derived from an EMBL/GenBank/DDBJ whole genome shotgun (WGS) entry which is preliminary data.</text>
</comment>
<keyword evidence="2" id="KW-0028">Amino-acid biosynthesis</keyword>
<reference evidence="6 7" key="1">
    <citation type="submission" date="2024-02" db="EMBL/GenBank/DDBJ databases">
        <authorList>
            <person name="Chen Y."/>
            <person name="Shah S."/>
            <person name="Dougan E. K."/>
            <person name="Thang M."/>
            <person name="Chan C."/>
        </authorList>
    </citation>
    <scope>NUCLEOTIDE SEQUENCE [LARGE SCALE GENOMIC DNA]</scope>
</reference>
<dbReference type="NCBIfam" id="TIGR01850">
    <property type="entry name" value="argC"/>
    <property type="match status" value="1"/>
</dbReference>
<dbReference type="SMART" id="SM00859">
    <property type="entry name" value="Semialdhyde_dh"/>
    <property type="match status" value="1"/>
</dbReference>
<dbReference type="EMBL" id="CAXAMM010026087">
    <property type="protein sequence ID" value="CAK9058189.1"/>
    <property type="molecule type" value="Genomic_DNA"/>
</dbReference>
<organism evidence="6 7">
    <name type="scientific">Durusdinium trenchii</name>
    <dbReference type="NCBI Taxonomy" id="1381693"/>
    <lineage>
        <taxon>Eukaryota</taxon>
        <taxon>Sar</taxon>
        <taxon>Alveolata</taxon>
        <taxon>Dinophyceae</taxon>
        <taxon>Suessiales</taxon>
        <taxon>Symbiodiniaceae</taxon>
        <taxon>Durusdinium</taxon>
    </lineage>
</organism>
<keyword evidence="7" id="KW-1185">Reference proteome</keyword>
<evidence type="ECO:0000313" key="6">
    <source>
        <dbReference type="EMBL" id="CAK9058189.1"/>
    </source>
</evidence>
<accession>A0ABP0N5M8</accession>
<sequence length="272" mass="29451">EIDRVDVVFLCLPHGETAGSIERYAALAYRVIDLSSDFRLRDPDLYERTYGQPHTAPDWLDRFVYGLPEVYRDQLSDARYISGVGCNATAMNLALLPLARAGVIDRVIADVKVGSSESGAEPSAASNHAERRNALRTFAPVGGGRGDVQREVAASLLDLGRGVLATCHVLTNRELSDKDAWQLYRDTYGNDPFVRIVRERRGLYRLPEPKILAGTNYADVGFAIEPGANRIVSLCAIDNLGKGAAGCAVQSMNIACGFDEAAGLTFPGLHPA</sequence>
<dbReference type="Gene3D" id="3.40.50.720">
    <property type="entry name" value="NAD(P)-binding Rossmann-like Domain"/>
    <property type="match status" value="1"/>
</dbReference>
<keyword evidence="3" id="KW-0521">NADP</keyword>
<dbReference type="SUPFAM" id="SSF55347">
    <property type="entry name" value="Glyceraldehyde-3-phosphate dehydrogenase-like, C-terminal domain"/>
    <property type="match status" value="1"/>
</dbReference>